<dbReference type="Pfam" id="PF00775">
    <property type="entry name" value="Dioxygenase_C"/>
    <property type="match status" value="1"/>
</dbReference>
<dbReference type="GO" id="GO:0016702">
    <property type="term" value="F:oxidoreductase activity, acting on single donors with incorporation of molecular oxygen, incorporation of two atoms of oxygen"/>
    <property type="evidence" value="ECO:0007669"/>
    <property type="project" value="InterPro"/>
</dbReference>
<dbReference type="EMBL" id="QFOD01000001">
    <property type="protein sequence ID" value="PZP36747.1"/>
    <property type="molecule type" value="Genomic_DNA"/>
</dbReference>
<reference evidence="3 4" key="1">
    <citation type="submission" date="2017-08" db="EMBL/GenBank/DDBJ databases">
        <title>Infants hospitalized years apart are colonized by the same room-sourced microbial strains.</title>
        <authorList>
            <person name="Brooks B."/>
            <person name="Olm M.R."/>
            <person name="Firek B.A."/>
            <person name="Baker R."/>
            <person name="Thomas B.C."/>
            <person name="Morowitz M.J."/>
            <person name="Banfield J.F."/>
        </authorList>
    </citation>
    <scope>NUCLEOTIDE SEQUENCE [LARGE SCALE GENOMIC DNA]</scope>
    <source>
        <strain evidence="3">S2_012_000_R2_81</strain>
    </source>
</reference>
<protein>
    <submittedName>
        <fullName evidence="3">Protocatechuate dioxygenase</fullName>
    </submittedName>
</protein>
<keyword evidence="3" id="KW-0560">Oxidoreductase</keyword>
<keyword evidence="3" id="KW-0223">Dioxygenase</keyword>
<evidence type="ECO:0000259" key="2">
    <source>
        <dbReference type="Pfam" id="PF00775"/>
    </source>
</evidence>
<dbReference type="InterPro" id="IPR015889">
    <property type="entry name" value="Intradiol_dOase_core"/>
</dbReference>
<dbReference type="Proteomes" id="UP000249633">
    <property type="component" value="Unassembled WGS sequence"/>
</dbReference>
<feature type="region of interest" description="Disordered" evidence="1">
    <location>
        <begin position="279"/>
        <end position="353"/>
    </location>
</feature>
<dbReference type="SUPFAM" id="SSF49482">
    <property type="entry name" value="Aromatic compound dioxygenase"/>
    <property type="match status" value="1"/>
</dbReference>
<dbReference type="PANTHER" id="PTHR34315:SF1">
    <property type="entry name" value="INTRADIOL RING-CLEAVAGE DIOXYGENASES DOMAIN-CONTAINING PROTEIN-RELATED"/>
    <property type="match status" value="1"/>
</dbReference>
<dbReference type="GO" id="GO:0008199">
    <property type="term" value="F:ferric iron binding"/>
    <property type="evidence" value="ECO:0007669"/>
    <property type="project" value="InterPro"/>
</dbReference>
<comment type="caution">
    <text evidence="3">The sequence shown here is derived from an EMBL/GenBank/DDBJ whole genome shotgun (WGS) entry which is preliminary data.</text>
</comment>
<feature type="domain" description="Intradiol ring-cleavage dioxygenases" evidence="2">
    <location>
        <begin position="102"/>
        <end position="189"/>
    </location>
</feature>
<dbReference type="AlphaFoldDB" id="A0A2W5E5K1"/>
<sequence length="353" mass="35807">MSTPRHPPTDPVDERPAASDGPVPALPRRSLLQALTGLGAVALTARSSAATTATTAATSGLSPALERRLTALLAGTPATCRIVPTETEGPFPLRAMLGHTALQRSDMRDGKPGTPLALRLRLVDARQGCQPIAGAWVYLWHCDRDGRYSGYDGTAANAEGGHALRAVQQSDTSGCVSFQTIFPGWYEGRITHLHCMVFLPGSAPGSQSRSIATTQFAFPPSVTQAVYASTLYPKGQNTSVADFAADNVFSDGTAGEMLTLGGSVEQGLVAALVLAVDSNQSNPVDQGPPGMSTPGGAPGPGGPGGPGSSGGPGMPPPGARPSGPPPGWPGPPPDGNRPPPDAPPDGPASGPAR</sequence>
<feature type="compositionally biased region" description="Gly residues" evidence="1">
    <location>
        <begin position="296"/>
        <end position="312"/>
    </location>
</feature>
<evidence type="ECO:0000313" key="3">
    <source>
        <dbReference type="EMBL" id="PZP36747.1"/>
    </source>
</evidence>
<feature type="compositionally biased region" description="Pro residues" evidence="1">
    <location>
        <begin position="1"/>
        <end position="10"/>
    </location>
</feature>
<dbReference type="InterPro" id="IPR006311">
    <property type="entry name" value="TAT_signal"/>
</dbReference>
<dbReference type="PROSITE" id="PS51318">
    <property type="entry name" value="TAT"/>
    <property type="match status" value="1"/>
</dbReference>
<dbReference type="PANTHER" id="PTHR34315">
    <property type="match status" value="1"/>
</dbReference>
<proteinExistence type="predicted"/>
<accession>A0A2W5E5K1</accession>
<dbReference type="Gene3D" id="2.60.130.10">
    <property type="entry name" value="Aromatic compound dioxygenase"/>
    <property type="match status" value="1"/>
</dbReference>
<feature type="compositionally biased region" description="Pro residues" evidence="1">
    <location>
        <begin position="313"/>
        <end position="346"/>
    </location>
</feature>
<evidence type="ECO:0000313" key="4">
    <source>
        <dbReference type="Proteomes" id="UP000249633"/>
    </source>
</evidence>
<evidence type="ECO:0000256" key="1">
    <source>
        <dbReference type="SAM" id="MobiDB-lite"/>
    </source>
</evidence>
<feature type="region of interest" description="Disordered" evidence="1">
    <location>
        <begin position="1"/>
        <end position="25"/>
    </location>
</feature>
<gene>
    <name evidence="3" type="ORF">DI603_01965</name>
</gene>
<dbReference type="InterPro" id="IPR000627">
    <property type="entry name" value="Intradiol_dOase_C"/>
</dbReference>
<name>A0A2W5E5K1_9BURK</name>
<organism evidence="3 4">
    <name type="scientific">Roseateles depolymerans</name>
    <dbReference type="NCBI Taxonomy" id="76731"/>
    <lineage>
        <taxon>Bacteria</taxon>
        <taxon>Pseudomonadati</taxon>
        <taxon>Pseudomonadota</taxon>
        <taxon>Betaproteobacteria</taxon>
        <taxon>Burkholderiales</taxon>
        <taxon>Sphaerotilaceae</taxon>
        <taxon>Roseateles</taxon>
    </lineage>
</organism>